<protein>
    <recommendedName>
        <fullName evidence="1">Sulfatase-modifying factor enzyme-like domain-containing protein</fullName>
    </recommendedName>
</protein>
<dbReference type="EMBL" id="AP023086">
    <property type="protein sequence ID" value="BCD96395.1"/>
    <property type="molecule type" value="Genomic_DNA"/>
</dbReference>
<name>A0AAN1WF52_9GAMM</name>
<organism evidence="2 3">
    <name type="scientific">Marinagarivorans cellulosilyticus</name>
    <dbReference type="NCBI Taxonomy" id="2721545"/>
    <lineage>
        <taxon>Bacteria</taxon>
        <taxon>Pseudomonadati</taxon>
        <taxon>Pseudomonadota</taxon>
        <taxon>Gammaproteobacteria</taxon>
        <taxon>Cellvibrionales</taxon>
        <taxon>Cellvibrionaceae</taxon>
        <taxon>Marinagarivorans</taxon>
    </lineage>
</organism>
<proteinExistence type="predicted"/>
<dbReference type="AlphaFoldDB" id="A0AAN1WF52"/>
<evidence type="ECO:0000313" key="3">
    <source>
        <dbReference type="Proteomes" id="UP001320119"/>
    </source>
</evidence>
<dbReference type="InterPro" id="IPR051043">
    <property type="entry name" value="Sulfatase_Mod_Factor_Kinase"/>
</dbReference>
<gene>
    <name evidence="2" type="ORF">MARGE09_P0595</name>
</gene>
<dbReference type="InterPro" id="IPR016187">
    <property type="entry name" value="CTDL_fold"/>
</dbReference>
<dbReference type="Proteomes" id="UP001320119">
    <property type="component" value="Chromosome"/>
</dbReference>
<accession>A0AAN1WF52</accession>
<dbReference type="InterPro" id="IPR005532">
    <property type="entry name" value="SUMF_dom"/>
</dbReference>
<dbReference type="Pfam" id="PF03781">
    <property type="entry name" value="FGE-sulfatase"/>
    <property type="match status" value="1"/>
</dbReference>
<dbReference type="SUPFAM" id="SSF56436">
    <property type="entry name" value="C-type lectin-like"/>
    <property type="match status" value="1"/>
</dbReference>
<dbReference type="PANTHER" id="PTHR23150:SF19">
    <property type="entry name" value="FORMYLGLYCINE-GENERATING ENZYME"/>
    <property type="match status" value="1"/>
</dbReference>
<reference evidence="2 3" key="1">
    <citation type="journal article" date="2022" name="IScience">
        <title>An ultrasensitive nanofiber-based assay for enzymatic hydrolysis and deep-sea microbial degradation of cellulose.</title>
        <authorList>
            <person name="Tsudome M."/>
            <person name="Tachioka M."/>
            <person name="Miyazaki M."/>
            <person name="Uchimura K."/>
            <person name="Tsuda M."/>
            <person name="Takaki Y."/>
            <person name="Deguchi S."/>
        </authorList>
    </citation>
    <scope>NUCLEOTIDE SEQUENCE [LARGE SCALE GENOMIC DNA]</scope>
    <source>
        <strain evidence="2 3">GE09</strain>
    </source>
</reference>
<dbReference type="GO" id="GO:0120147">
    <property type="term" value="F:formylglycine-generating oxidase activity"/>
    <property type="evidence" value="ECO:0007669"/>
    <property type="project" value="TreeGrafter"/>
</dbReference>
<evidence type="ECO:0000313" key="2">
    <source>
        <dbReference type="EMBL" id="BCD96395.1"/>
    </source>
</evidence>
<dbReference type="InterPro" id="IPR042095">
    <property type="entry name" value="SUMF_sf"/>
</dbReference>
<sequence length="290" mass="32659">MTTALNILGPLFPSNFPNPLAIDYGEDRYGLFQTLLLADVQVTFRWCPPGVFLMGSPEDEEGRINDETQHKVTLTQGFWLMETAVTQQLWQAVMEKNPSDFKGDLKPTENVSWFDCQHFIAELNRSYAGLEAALPTEAQWEYACRAGTATAFSFGDKQSLTLQQANYGGKWDEPNVNSGTCDVYRYTPSPWGLYQMHGNVWEWCQDIWRDQINEDAIDPVALDAQADNSTNTETSEPEASAKRVLRGGSWVHHGRRLRSAYRGSYRPDLRNLNVGLRLSLGQGAKGAEPR</sequence>
<keyword evidence="3" id="KW-1185">Reference proteome</keyword>
<evidence type="ECO:0000259" key="1">
    <source>
        <dbReference type="Pfam" id="PF03781"/>
    </source>
</evidence>
<dbReference type="PANTHER" id="PTHR23150">
    <property type="entry name" value="SULFATASE MODIFYING FACTOR 1, 2"/>
    <property type="match status" value="1"/>
</dbReference>
<dbReference type="KEGG" id="marq:MARGE09_P0595"/>
<feature type="domain" description="Sulfatase-modifying factor enzyme-like" evidence="1">
    <location>
        <begin position="47"/>
        <end position="278"/>
    </location>
</feature>
<dbReference type="Gene3D" id="3.90.1580.10">
    <property type="entry name" value="paralog of FGE (formylglycine-generating enzyme)"/>
    <property type="match status" value="1"/>
</dbReference>